<accession>A0ABD1V694</accession>
<reference evidence="2" key="1">
    <citation type="submission" date="2024-07" db="EMBL/GenBank/DDBJ databases">
        <title>Two chromosome-level genome assemblies of Korean endemic species Abeliophyllum distichum and Forsythia ovata (Oleaceae).</title>
        <authorList>
            <person name="Mun J.H."/>
        </authorList>
    </citation>
    <scope>NUCLEOTIDE SEQUENCE</scope>
    <source>
        <strain evidence="2">KNKB198505000391</strain>
        <tissue evidence="2">Leaf</tissue>
    </source>
</reference>
<organism evidence="2 3">
    <name type="scientific">Abeliophyllum distichum</name>
    <dbReference type="NCBI Taxonomy" id="126358"/>
    <lineage>
        <taxon>Eukaryota</taxon>
        <taxon>Viridiplantae</taxon>
        <taxon>Streptophyta</taxon>
        <taxon>Embryophyta</taxon>
        <taxon>Tracheophyta</taxon>
        <taxon>Spermatophyta</taxon>
        <taxon>Magnoliopsida</taxon>
        <taxon>eudicotyledons</taxon>
        <taxon>Gunneridae</taxon>
        <taxon>Pentapetalae</taxon>
        <taxon>asterids</taxon>
        <taxon>lamiids</taxon>
        <taxon>Lamiales</taxon>
        <taxon>Oleaceae</taxon>
        <taxon>Forsythieae</taxon>
        <taxon>Abeliophyllum</taxon>
    </lineage>
</organism>
<protein>
    <submittedName>
        <fullName evidence="2">Uncharacterized protein</fullName>
    </submittedName>
</protein>
<evidence type="ECO:0000313" key="1">
    <source>
        <dbReference type="EMBL" id="KAL2532691.1"/>
    </source>
</evidence>
<sequence length="111" mass="12138">MKAELGRLADLVAYLVASGNGSVKHHVATFHGFAVVDAILFLRCHTVLTAIYVIATHARTVRHCPDASFARVRIYNALTSVHVARFAAFASFFPAPFVAEDVHVVVLNVHR</sequence>
<dbReference type="EMBL" id="JBFOLK010000002">
    <property type="protein sequence ID" value="KAL2532701.1"/>
    <property type="molecule type" value="Genomic_DNA"/>
</dbReference>
<gene>
    <name evidence="1" type="ORF">Adt_06042</name>
    <name evidence="2" type="ORF">Adt_06052</name>
</gene>
<keyword evidence="3" id="KW-1185">Reference proteome</keyword>
<dbReference type="AlphaFoldDB" id="A0ABD1V694"/>
<name>A0ABD1V694_9LAMI</name>
<evidence type="ECO:0000313" key="2">
    <source>
        <dbReference type="EMBL" id="KAL2532701.1"/>
    </source>
</evidence>
<reference evidence="3" key="2">
    <citation type="submission" date="2024-07" db="EMBL/GenBank/DDBJ databases">
        <title>Two chromosome-level genome assemblies of Korean endemic species Abeliophyllum distichum and Forsythia ovata (Oleaceae).</title>
        <authorList>
            <person name="Jang H."/>
        </authorList>
    </citation>
    <scope>NUCLEOTIDE SEQUENCE [LARGE SCALE GENOMIC DNA]</scope>
</reference>
<evidence type="ECO:0000313" key="3">
    <source>
        <dbReference type="Proteomes" id="UP001604336"/>
    </source>
</evidence>
<comment type="caution">
    <text evidence="2">The sequence shown here is derived from an EMBL/GenBank/DDBJ whole genome shotgun (WGS) entry which is preliminary data.</text>
</comment>
<proteinExistence type="predicted"/>
<dbReference type="EMBL" id="JBFOLK010000002">
    <property type="protein sequence ID" value="KAL2532691.1"/>
    <property type="molecule type" value="Genomic_DNA"/>
</dbReference>
<dbReference type="Proteomes" id="UP001604336">
    <property type="component" value="Unassembled WGS sequence"/>
</dbReference>